<evidence type="ECO:0000313" key="3">
    <source>
        <dbReference type="Proteomes" id="UP000710385"/>
    </source>
</evidence>
<dbReference type="PANTHER" id="PTHR43798:SF33">
    <property type="entry name" value="HYDROLASE, PUTATIVE (AFU_ORTHOLOGUE AFUA_2G14860)-RELATED"/>
    <property type="match status" value="1"/>
</dbReference>
<gene>
    <name evidence="2" type="ORF">HS096_04570</name>
</gene>
<keyword evidence="2" id="KW-0378">Hydrolase</keyword>
<name>A0A928TT35_UNCKA</name>
<dbReference type="Proteomes" id="UP000710385">
    <property type="component" value="Unassembled WGS sequence"/>
</dbReference>
<protein>
    <submittedName>
        <fullName evidence="2">Alpha/beta fold hydrolase</fullName>
    </submittedName>
</protein>
<reference evidence="2" key="1">
    <citation type="submission" date="2020-05" db="EMBL/GenBank/DDBJ databases">
        <title>High-Quality Genomes of Partial-Nitritation/Anammox System by Hierarchical Clustering Based Hybrid Assembly.</title>
        <authorList>
            <person name="Liu L."/>
            <person name="Wang Y."/>
            <person name="Che Y."/>
            <person name="Chen Y."/>
            <person name="Xia Y."/>
            <person name="Luo R."/>
            <person name="Cheng S.H."/>
            <person name="Zheng C."/>
            <person name="Zhang T."/>
        </authorList>
    </citation>
    <scope>NUCLEOTIDE SEQUENCE</scope>
    <source>
        <strain evidence="2">H1_PAT1</strain>
    </source>
</reference>
<dbReference type="AlphaFoldDB" id="A0A928TT35"/>
<dbReference type="InterPro" id="IPR029058">
    <property type="entry name" value="AB_hydrolase_fold"/>
</dbReference>
<dbReference type="GO" id="GO:0016787">
    <property type="term" value="F:hydrolase activity"/>
    <property type="evidence" value="ECO:0007669"/>
    <property type="project" value="UniProtKB-KW"/>
</dbReference>
<evidence type="ECO:0000313" key="2">
    <source>
        <dbReference type="EMBL" id="MBE7525629.1"/>
    </source>
</evidence>
<dbReference type="SUPFAM" id="SSF53474">
    <property type="entry name" value="alpha/beta-Hydrolases"/>
    <property type="match status" value="1"/>
</dbReference>
<proteinExistence type="predicted"/>
<dbReference type="InterPro" id="IPR000073">
    <property type="entry name" value="AB_hydrolase_1"/>
</dbReference>
<comment type="caution">
    <text evidence="2">The sequence shown here is derived from an EMBL/GenBank/DDBJ whole genome shotgun (WGS) entry which is preliminary data.</text>
</comment>
<dbReference type="PANTHER" id="PTHR43798">
    <property type="entry name" value="MONOACYLGLYCEROL LIPASE"/>
    <property type="match status" value="1"/>
</dbReference>
<dbReference type="InterPro" id="IPR050266">
    <property type="entry name" value="AB_hydrolase_sf"/>
</dbReference>
<evidence type="ECO:0000259" key="1">
    <source>
        <dbReference type="Pfam" id="PF00561"/>
    </source>
</evidence>
<sequence length="226" mass="25159">MAERITYVTNDGVTIVGNWVTSPTTIGAAILLHQYPSTRQSWSDVQRILATRGIASVAIDLRGHGESIKGPDGIQLDYQVFKDEEHASSIHDVRGAYEWIQARGIERDRIVAVGASMGANLALNFLSEEPHMPAAAAISPGEEYHGVNTFENAEYISPHQSVWIVSSADDEKSYVASEQLDKMIVSEQKIFERIKEAGHGMDVFTKNPKLMEQMADWLRDRILNFT</sequence>
<dbReference type="EMBL" id="JABTTY010000001">
    <property type="protein sequence ID" value="MBE7525629.1"/>
    <property type="molecule type" value="Genomic_DNA"/>
</dbReference>
<dbReference type="Pfam" id="PF00561">
    <property type="entry name" value="Abhydrolase_1"/>
    <property type="match status" value="1"/>
</dbReference>
<organism evidence="2 3">
    <name type="scientific">candidate division WWE3 bacterium</name>
    <dbReference type="NCBI Taxonomy" id="2053526"/>
    <lineage>
        <taxon>Bacteria</taxon>
        <taxon>Katanobacteria</taxon>
    </lineage>
</organism>
<dbReference type="GO" id="GO:0016020">
    <property type="term" value="C:membrane"/>
    <property type="evidence" value="ECO:0007669"/>
    <property type="project" value="TreeGrafter"/>
</dbReference>
<feature type="domain" description="AB hydrolase-1" evidence="1">
    <location>
        <begin position="30"/>
        <end position="140"/>
    </location>
</feature>
<dbReference type="Gene3D" id="3.40.50.1820">
    <property type="entry name" value="alpha/beta hydrolase"/>
    <property type="match status" value="1"/>
</dbReference>
<accession>A0A928TT35</accession>